<sequence length="145" mass="16865">MSVEFSPTEDASFAEKLTQTNMARYYEKRGIEWNHEMFTQSWDTFENFDIYQSGKRVGVIRFTYETDTTYLRDFQIEAEYQGKGIGAQSLTLAIEHAKHRGSSYLRLRVFSENPAISLYQKLGFVVISEENELMTMELAPSECKL</sequence>
<dbReference type="CDD" id="cd04301">
    <property type="entry name" value="NAT_SF"/>
    <property type="match status" value="1"/>
</dbReference>
<evidence type="ECO:0000313" key="4">
    <source>
        <dbReference type="EMBL" id="GLQ76466.1"/>
    </source>
</evidence>
<evidence type="ECO:0000313" key="5">
    <source>
        <dbReference type="Proteomes" id="UP001156690"/>
    </source>
</evidence>
<feature type="domain" description="N-acetyltransferase" evidence="3">
    <location>
        <begin position="1"/>
        <end position="139"/>
    </location>
</feature>
<dbReference type="AlphaFoldDB" id="A0AAV5P0R1"/>
<protein>
    <submittedName>
        <fullName evidence="4">Acetyltransferase</fullName>
    </submittedName>
</protein>
<evidence type="ECO:0000256" key="1">
    <source>
        <dbReference type="ARBA" id="ARBA00022679"/>
    </source>
</evidence>
<name>A0AAV5P0R1_9VIBR</name>
<comment type="caution">
    <text evidence="4">The sequence shown here is derived from an EMBL/GenBank/DDBJ whole genome shotgun (WGS) entry which is preliminary data.</text>
</comment>
<dbReference type="InterPro" id="IPR050680">
    <property type="entry name" value="YpeA/RimI_acetyltransf"/>
</dbReference>
<gene>
    <name evidence="4" type="ORF">GCM10007932_58290</name>
</gene>
<organism evidence="4 5">
    <name type="scientific">Vibrio penaeicida</name>
    <dbReference type="NCBI Taxonomy" id="104609"/>
    <lineage>
        <taxon>Bacteria</taxon>
        <taxon>Pseudomonadati</taxon>
        <taxon>Pseudomonadota</taxon>
        <taxon>Gammaproteobacteria</taxon>
        <taxon>Vibrionales</taxon>
        <taxon>Vibrionaceae</taxon>
        <taxon>Vibrio</taxon>
    </lineage>
</organism>
<dbReference type="RefSeq" id="WP_126609998.1">
    <property type="nucleotide sequence ID" value="NZ_AP025145.1"/>
</dbReference>
<reference evidence="5" key="1">
    <citation type="journal article" date="2019" name="Int. J. Syst. Evol. Microbiol.">
        <title>The Global Catalogue of Microorganisms (GCM) 10K type strain sequencing project: providing services to taxonomists for standard genome sequencing and annotation.</title>
        <authorList>
            <consortium name="The Broad Institute Genomics Platform"/>
            <consortium name="The Broad Institute Genome Sequencing Center for Infectious Disease"/>
            <person name="Wu L."/>
            <person name="Ma J."/>
        </authorList>
    </citation>
    <scope>NUCLEOTIDE SEQUENCE [LARGE SCALE GENOMIC DNA]</scope>
    <source>
        <strain evidence="5">NBRC 15640</strain>
    </source>
</reference>
<keyword evidence="1" id="KW-0808">Transferase</keyword>
<evidence type="ECO:0000259" key="3">
    <source>
        <dbReference type="PROSITE" id="PS51186"/>
    </source>
</evidence>
<dbReference type="PANTHER" id="PTHR43420">
    <property type="entry name" value="ACETYLTRANSFERASE"/>
    <property type="match status" value="1"/>
</dbReference>
<dbReference type="Pfam" id="PF00583">
    <property type="entry name" value="Acetyltransf_1"/>
    <property type="match status" value="1"/>
</dbReference>
<dbReference type="EMBL" id="BSNX01000075">
    <property type="protein sequence ID" value="GLQ76466.1"/>
    <property type="molecule type" value="Genomic_DNA"/>
</dbReference>
<dbReference type="Gene3D" id="3.40.630.30">
    <property type="match status" value="1"/>
</dbReference>
<dbReference type="InterPro" id="IPR000182">
    <property type="entry name" value="GNAT_dom"/>
</dbReference>
<dbReference type="SUPFAM" id="SSF55729">
    <property type="entry name" value="Acyl-CoA N-acyltransferases (Nat)"/>
    <property type="match status" value="1"/>
</dbReference>
<proteinExistence type="predicted"/>
<keyword evidence="2" id="KW-0012">Acyltransferase</keyword>
<keyword evidence="5" id="KW-1185">Reference proteome</keyword>
<dbReference type="Proteomes" id="UP001156690">
    <property type="component" value="Unassembled WGS sequence"/>
</dbReference>
<dbReference type="GO" id="GO:0016747">
    <property type="term" value="F:acyltransferase activity, transferring groups other than amino-acyl groups"/>
    <property type="evidence" value="ECO:0007669"/>
    <property type="project" value="InterPro"/>
</dbReference>
<dbReference type="InterPro" id="IPR016181">
    <property type="entry name" value="Acyl_CoA_acyltransferase"/>
</dbReference>
<dbReference type="PROSITE" id="PS51186">
    <property type="entry name" value="GNAT"/>
    <property type="match status" value="1"/>
</dbReference>
<accession>A0AAV5P0R1</accession>
<evidence type="ECO:0000256" key="2">
    <source>
        <dbReference type="ARBA" id="ARBA00023315"/>
    </source>
</evidence>